<comment type="similarity">
    <text evidence="2 4">Belongs to the pterin-4-alpha-carbinolamine dehydratase family.</text>
</comment>
<organism evidence="5 6">
    <name type="scientific">candidate division GN15 bacterium</name>
    <dbReference type="NCBI Taxonomy" id="2072418"/>
    <lineage>
        <taxon>Bacteria</taxon>
        <taxon>candidate division GN15</taxon>
    </lineage>
</organism>
<evidence type="ECO:0000313" key="6">
    <source>
        <dbReference type="Proteomes" id="UP000250918"/>
    </source>
</evidence>
<gene>
    <name evidence="5" type="ORF">C3F09_01535</name>
</gene>
<evidence type="ECO:0000256" key="4">
    <source>
        <dbReference type="HAMAP-Rule" id="MF_00434"/>
    </source>
</evidence>
<dbReference type="EC" id="4.2.1.96" evidence="4"/>
<dbReference type="HAMAP" id="MF_00434">
    <property type="entry name" value="Pterin_4_alpha"/>
    <property type="match status" value="1"/>
</dbReference>
<sequence length="103" mass="11654">MAPLNDEQIAALLAQVPRWRVAAVETGDQIVKSLQRTFHFKDFRAAMAFLREVEEIAESEGHHPDFCVHYSRVDFTIWTHAIGGLHENDFILASKIDALPQPA</sequence>
<evidence type="ECO:0000256" key="2">
    <source>
        <dbReference type="ARBA" id="ARBA00006472"/>
    </source>
</evidence>
<accession>A0A855X479</accession>
<dbReference type="SUPFAM" id="SSF55248">
    <property type="entry name" value="PCD-like"/>
    <property type="match status" value="1"/>
</dbReference>
<dbReference type="InterPro" id="IPR001533">
    <property type="entry name" value="Pterin_deHydtase"/>
</dbReference>
<dbReference type="AlphaFoldDB" id="A0A855X479"/>
<dbReference type="Pfam" id="PF01329">
    <property type="entry name" value="Pterin_4a"/>
    <property type="match status" value="1"/>
</dbReference>
<dbReference type="CDD" id="cd00913">
    <property type="entry name" value="PCD_DCoH_subfamily_a"/>
    <property type="match status" value="1"/>
</dbReference>
<comment type="catalytic activity">
    <reaction evidence="1 4">
        <text>(4aS,6R)-4a-hydroxy-L-erythro-5,6,7,8-tetrahydrobiopterin = (6R)-L-erythro-6,7-dihydrobiopterin + H2O</text>
        <dbReference type="Rhea" id="RHEA:11920"/>
        <dbReference type="ChEBI" id="CHEBI:15377"/>
        <dbReference type="ChEBI" id="CHEBI:15642"/>
        <dbReference type="ChEBI" id="CHEBI:43120"/>
        <dbReference type="EC" id="4.2.1.96"/>
    </reaction>
</comment>
<evidence type="ECO:0000256" key="1">
    <source>
        <dbReference type="ARBA" id="ARBA00001554"/>
    </source>
</evidence>
<dbReference type="InterPro" id="IPR036428">
    <property type="entry name" value="PCD_sf"/>
</dbReference>
<protein>
    <recommendedName>
        <fullName evidence="4">Putative pterin-4-alpha-carbinolamine dehydratase</fullName>
        <shortName evidence="4">PHS</shortName>
        <ecNumber evidence="4">4.2.1.96</ecNumber>
    </recommendedName>
    <alternativeName>
        <fullName evidence="4">4-alpha-hydroxy-tetrahydropterin dehydratase</fullName>
    </alternativeName>
    <alternativeName>
        <fullName evidence="4">Pterin carbinolamine dehydratase</fullName>
        <shortName evidence="4">PCD</shortName>
    </alternativeName>
</protein>
<dbReference type="EMBL" id="PQAP01000006">
    <property type="protein sequence ID" value="PWB75978.1"/>
    <property type="molecule type" value="Genomic_DNA"/>
</dbReference>
<dbReference type="GO" id="GO:0008124">
    <property type="term" value="F:4-alpha-hydroxytetrahydrobiopterin dehydratase activity"/>
    <property type="evidence" value="ECO:0007669"/>
    <property type="project" value="UniProtKB-UniRule"/>
</dbReference>
<dbReference type="GO" id="GO:0006729">
    <property type="term" value="P:tetrahydrobiopterin biosynthetic process"/>
    <property type="evidence" value="ECO:0007669"/>
    <property type="project" value="InterPro"/>
</dbReference>
<dbReference type="PANTHER" id="PTHR12599">
    <property type="entry name" value="PTERIN-4-ALPHA-CARBINOLAMINE DEHYDRATASE"/>
    <property type="match status" value="1"/>
</dbReference>
<reference evidence="5 6" key="1">
    <citation type="journal article" date="2018" name="ISME J.">
        <title>A methanotrophic archaeon couples anaerobic oxidation of methane to Fe(III) reduction.</title>
        <authorList>
            <person name="Cai C."/>
            <person name="Leu A.O."/>
            <person name="Xie G.J."/>
            <person name="Guo J."/>
            <person name="Feng Y."/>
            <person name="Zhao J.X."/>
            <person name="Tyson G.W."/>
            <person name="Yuan Z."/>
            <person name="Hu S."/>
        </authorList>
    </citation>
    <scope>NUCLEOTIDE SEQUENCE [LARGE SCALE GENOMIC DNA]</scope>
    <source>
        <strain evidence="5">FeB_12</strain>
    </source>
</reference>
<proteinExistence type="inferred from homology"/>
<evidence type="ECO:0000313" key="5">
    <source>
        <dbReference type="EMBL" id="PWB75978.1"/>
    </source>
</evidence>
<dbReference type="Proteomes" id="UP000250918">
    <property type="component" value="Unassembled WGS sequence"/>
</dbReference>
<name>A0A855X479_9BACT</name>
<dbReference type="NCBIfam" id="NF002017">
    <property type="entry name" value="PRK00823.1-2"/>
    <property type="match status" value="1"/>
</dbReference>
<dbReference type="Gene3D" id="3.30.1360.20">
    <property type="entry name" value="Transcriptional coactivator/pterin dehydratase"/>
    <property type="match status" value="1"/>
</dbReference>
<keyword evidence="3 4" id="KW-0456">Lyase</keyword>
<dbReference type="PANTHER" id="PTHR12599:SF0">
    <property type="entry name" value="PTERIN-4-ALPHA-CARBINOLAMINE DEHYDRATASE"/>
    <property type="match status" value="1"/>
</dbReference>
<comment type="caution">
    <text evidence="5">The sequence shown here is derived from an EMBL/GenBank/DDBJ whole genome shotgun (WGS) entry which is preliminary data.</text>
</comment>
<evidence type="ECO:0000256" key="3">
    <source>
        <dbReference type="ARBA" id="ARBA00023239"/>
    </source>
</evidence>